<feature type="domain" description="Calcineurin-like phosphoesterase" evidence="2">
    <location>
        <begin position="51"/>
        <end position="159"/>
    </location>
</feature>
<accession>A0A834H681</accession>
<protein>
    <recommendedName>
        <fullName evidence="2">Calcineurin-like phosphoesterase domain-containing protein</fullName>
    </recommendedName>
</protein>
<dbReference type="Gene3D" id="3.60.21.10">
    <property type="match status" value="2"/>
</dbReference>
<dbReference type="Proteomes" id="UP000626092">
    <property type="component" value="Unassembled WGS sequence"/>
</dbReference>
<dbReference type="InterPro" id="IPR029052">
    <property type="entry name" value="Metallo-depent_PP-like"/>
</dbReference>
<proteinExistence type="predicted"/>
<dbReference type="GO" id="GO:0016787">
    <property type="term" value="F:hydrolase activity"/>
    <property type="evidence" value="ECO:0007669"/>
    <property type="project" value="InterPro"/>
</dbReference>
<dbReference type="SUPFAM" id="SSF56300">
    <property type="entry name" value="Metallo-dependent phosphatases"/>
    <property type="match status" value="2"/>
</dbReference>
<feature type="region of interest" description="Disordered" evidence="1">
    <location>
        <begin position="21"/>
        <end position="48"/>
    </location>
</feature>
<dbReference type="EMBL" id="WJXA01000003">
    <property type="protein sequence ID" value="KAF7148343.1"/>
    <property type="molecule type" value="Genomic_DNA"/>
</dbReference>
<dbReference type="AlphaFoldDB" id="A0A834H681"/>
<dbReference type="PANTHER" id="PTHR47474">
    <property type="entry name" value="TYROSINE-PROTEIN PHOSPHATASE RLPH2"/>
    <property type="match status" value="1"/>
</dbReference>
<evidence type="ECO:0000313" key="4">
    <source>
        <dbReference type="Proteomes" id="UP000626092"/>
    </source>
</evidence>
<gene>
    <name evidence="3" type="ORF">RHSIM_Rhsim03G0078800</name>
</gene>
<sequence length="691" mass="77831">MGNYQSVFQFLSPVRQLLLTHRRGERERERERESEMENQNDLPNHPPKPRTVCCIGDIHGYITKLRNLWSNLETLIPPPDFQTALVIFLGDYCDRGPDTRLVIDFLVGLPSRYPNQTHVFLSGNHDLAFAAFVGVLPPPRDGSGFPETWREYAASEEREGWFKEEGFYEDMHLQGRRWAGTIRVRFNTAKGIEYKGSIYDAGTTFESYGVLHGSADLISAVPDEHKKFLADLVWVHEEDDVCLETKEGIKHCKLIAVHAGLEKGKAVEEQLKFLKARDTRVPKVEALSGRKSVWDIPEELTEYPTIVVSGHHAKLHIEGLRLIIDEGGGFENNAVAAVVLPSLKIVRDTDILAKQPPEFCGPSARERERESEMENQNDLSKPPPKPRTVCCIGDIHGYITKLRKLWSNLETLIPPPDFQTALVIFLGDYCDRGPDTRHVIDFLIGLPSKYPNQTHVFLSGNHDLAFAAFVGVLPPPRGGSGFSETWREYAASEEREGWFKEEGFYEDMHLQGRRWAGTIRVRFNAVKGTEYKGSIYDAGTTFESYGVQHGSADLIRAVPNEHKKFLADLVWVHEEDDVCLETEEGIKHCKLIAVHAGLEKGKAVEEQLKFLKARDTRVPKVEALSGKKNVWDIPEELTEYPTIVVSGHHAKLHIEGLRLIIDEGGGLENNAVAAVVLPSMKIVRDTDILAK</sequence>
<feature type="domain" description="Calcineurin-like phosphoesterase" evidence="2">
    <location>
        <begin position="388"/>
        <end position="512"/>
    </location>
</feature>
<feature type="compositionally biased region" description="Basic and acidic residues" evidence="1">
    <location>
        <begin position="22"/>
        <end position="35"/>
    </location>
</feature>
<comment type="caution">
    <text evidence="3">The sequence shown here is derived from an EMBL/GenBank/DDBJ whole genome shotgun (WGS) entry which is preliminary data.</text>
</comment>
<dbReference type="PANTHER" id="PTHR47474:SF1">
    <property type="entry name" value="TYROSINE-PROTEIN PHOSPHATASE RLPH2"/>
    <property type="match status" value="1"/>
</dbReference>
<keyword evidence="4" id="KW-1185">Reference proteome</keyword>
<name>A0A834H681_RHOSS</name>
<reference evidence="3" key="1">
    <citation type="submission" date="2019-11" db="EMBL/GenBank/DDBJ databases">
        <authorList>
            <person name="Liu Y."/>
            <person name="Hou J."/>
            <person name="Li T.-Q."/>
            <person name="Guan C.-H."/>
            <person name="Wu X."/>
            <person name="Wu H.-Z."/>
            <person name="Ling F."/>
            <person name="Zhang R."/>
            <person name="Shi X.-G."/>
            <person name="Ren J.-P."/>
            <person name="Chen E.-F."/>
            <person name="Sun J.-M."/>
        </authorList>
    </citation>
    <scope>NUCLEOTIDE SEQUENCE</scope>
    <source>
        <strain evidence="3">Adult_tree_wgs_1</strain>
        <tissue evidence="3">Leaves</tissue>
    </source>
</reference>
<evidence type="ECO:0000259" key="2">
    <source>
        <dbReference type="Pfam" id="PF00149"/>
    </source>
</evidence>
<organism evidence="3 4">
    <name type="scientific">Rhododendron simsii</name>
    <name type="common">Sims's rhododendron</name>
    <dbReference type="NCBI Taxonomy" id="118357"/>
    <lineage>
        <taxon>Eukaryota</taxon>
        <taxon>Viridiplantae</taxon>
        <taxon>Streptophyta</taxon>
        <taxon>Embryophyta</taxon>
        <taxon>Tracheophyta</taxon>
        <taxon>Spermatophyta</taxon>
        <taxon>Magnoliopsida</taxon>
        <taxon>eudicotyledons</taxon>
        <taxon>Gunneridae</taxon>
        <taxon>Pentapetalae</taxon>
        <taxon>asterids</taxon>
        <taxon>Ericales</taxon>
        <taxon>Ericaceae</taxon>
        <taxon>Ericoideae</taxon>
        <taxon>Rhodoreae</taxon>
        <taxon>Rhododendron</taxon>
    </lineage>
</organism>
<dbReference type="Pfam" id="PF00149">
    <property type="entry name" value="Metallophos"/>
    <property type="match status" value="2"/>
</dbReference>
<evidence type="ECO:0000256" key="1">
    <source>
        <dbReference type="SAM" id="MobiDB-lite"/>
    </source>
</evidence>
<feature type="region of interest" description="Disordered" evidence="1">
    <location>
        <begin position="356"/>
        <end position="384"/>
    </location>
</feature>
<evidence type="ECO:0000313" key="3">
    <source>
        <dbReference type="EMBL" id="KAF7148343.1"/>
    </source>
</evidence>
<dbReference type="OrthoDB" id="10267127at2759"/>
<dbReference type="InterPro" id="IPR004843">
    <property type="entry name" value="Calcineurin-like_PHP"/>
</dbReference>